<gene>
    <name evidence="2" type="ORF">ET418_10230</name>
</gene>
<dbReference type="Proteomes" id="UP000324298">
    <property type="component" value="Unassembled WGS sequence"/>
</dbReference>
<feature type="transmembrane region" description="Helical" evidence="1">
    <location>
        <begin position="12"/>
        <end position="29"/>
    </location>
</feature>
<dbReference type="AlphaFoldDB" id="A0A5A9XGQ0"/>
<reference evidence="2 3" key="1">
    <citation type="submission" date="2019-04" db="EMBL/GenBank/DDBJ databases">
        <title>Geobacter ruber sp. nov., ferric-reducing bacteria isolated from paddy soil.</title>
        <authorList>
            <person name="Xu Z."/>
            <person name="Masuda Y."/>
            <person name="Itoh H."/>
            <person name="Senoo K."/>
        </authorList>
    </citation>
    <scope>NUCLEOTIDE SEQUENCE [LARGE SCALE GENOMIC DNA]</scope>
    <source>
        <strain evidence="2 3">Red88</strain>
    </source>
</reference>
<name>A0A5A9XGQ0_9BACT</name>
<sequence>MNMNYGFLKDFAIIVGGLVTIFAFVNGLLEYRRQGRQKREEHFTLLRRRLKENPRFKEICSLMFADDPRLAQIDAQDKRDFVGLLEEVALQMNSGLIRPELAHYMFGYYTLKCMESKDFWANLTLDEIYWNLFHDFAREMKRMETTFVFDRRKLRF</sequence>
<dbReference type="OrthoDB" id="3078409at2"/>
<organism evidence="2 3">
    <name type="scientific">Oryzomonas rubra</name>
    <dbReference type="NCBI Taxonomy" id="2509454"/>
    <lineage>
        <taxon>Bacteria</taxon>
        <taxon>Pseudomonadati</taxon>
        <taxon>Thermodesulfobacteriota</taxon>
        <taxon>Desulfuromonadia</taxon>
        <taxon>Geobacterales</taxon>
        <taxon>Geobacteraceae</taxon>
        <taxon>Oryzomonas</taxon>
    </lineage>
</organism>
<dbReference type="RefSeq" id="WP_149307501.1">
    <property type="nucleotide sequence ID" value="NZ_SRSD01000005.1"/>
</dbReference>
<protein>
    <submittedName>
        <fullName evidence="2">Uncharacterized protein</fullName>
    </submittedName>
</protein>
<dbReference type="EMBL" id="SRSD01000005">
    <property type="protein sequence ID" value="KAA0891803.1"/>
    <property type="molecule type" value="Genomic_DNA"/>
</dbReference>
<keyword evidence="1" id="KW-1133">Transmembrane helix</keyword>
<proteinExistence type="predicted"/>
<keyword evidence="1" id="KW-0812">Transmembrane</keyword>
<comment type="caution">
    <text evidence="2">The sequence shown here is derived from an EMBL/GenBank/DDBJ whole genome shotgun (WGS) entry which is preliminary data.</text>
</comment>
<keyword evidence="1" id="KW-0472">Membrane</keyword>
<evidence type="ECO:0000256" key="1">
    <source>
        <dbReference type="SAM" id="Phobius"/>
    </source>
</evidence>
<evidence type="ECO:0000313" key="3">
    <source>
        <dbReference type="Proteomes" id="UP000324298"/>
    </source>
</evidence>
<accession>A0A5A9XGQ0</accession>
<evidence type="ECO:0000313" key="2">
    <source>
        <dbReference type="EMBL" id="KAA0891803.1"/>
    </source>
</evidence>
<keyword evidence="3" id="KW-1185">Reference proteome</keyword>